<dbReference type="SUPFAM" id="SSF48208">
    <property type="entry name" value="Six-hairpin glycosidases"/>
    <property type="match status" value="1"/>
</dbReference>
<accession>A0A6B1DVN7</accession>
<dbReference type="InterPro" id="IPR012341">
    <property type="entry name" value="6hp_glycosidase-like_sf"/>
</dbReference>
<protein>
    <recommendedName>
        <fullName evidence="4">N-acylglucosamine 2-epimerase</fullName>
    </recommendedName>
</protein>
<dbReference type="AlphaFoldDB" id="A0A6B1DVN7"/>
<evidence type="ECO:0000256" key="2">
    <source>
        <dbReference type="ARBA" id="ARBA00023235"/>
    </source>
</evidence>
<dbReference type="PANTHER" id="PTHR15108">
    <property type="entry name" value="N-ACYLGLUCOSAMINE-2-EPIMERASE"/>
    <property type="match status" value="1"/>
</dbReference>
<keyword evidence="2" id="KW-0413">Isomerase</keyword>
<dbReference type="Gene3D" id="1.50.10.10">
    <property type="match status" value="1"/>
</dbReference>
<dbReference type="GO" id="GO:0016853">
    <property type="term" value="F:isomerase activity"/>
    <property type="evidence" value="ECO:0007669"/>
    <property type="project" value="UniProtKB-KW"/>
</dbReference>
<comment type="similarity">
    <text evidence="1">Belongs to the N-acylglucosamine 2-epimerase family.</text>
</comment>
<dbReference type="EMBL" id="VXPY01000062">
    <property type="protein sequence ID" value="MYD90434.1"/>
    <property type="molecule type" value="Genomic_DNA"/>
</dbReference>
<sequence>MRSRPSPGCRCPVGSWLYQKLKGEKRMPTSDERHQVDIVWFRHHLLDEILPAWRAAITAEGLFACHFDHDWTPQAKGFGTLVSQTRLLYNFAQGYALTGESVYRDAVESGSRFLMDHFWDAKFGGWVRTCSPTGEIVDDIKDCYGHAFVLFGLAHASATTGSPRCREALQETWTVMTDRFRDGQGGYRYFMSRDFRDVDPQRSQNPLMHLFEALLAAGDLPGMGELHGEAVTLADFVLNRLRRQEDLVLPEVYDADWNPLPAAQEGRIDVGHAFEWAFLMSEASARGLSDTYAAEAARFLAYGMQLGYDWEEGGIFSPVAPDGSLLHRRKGWWEQCETIRALLRFVDRHARPDLNEPLYQTVSYIRDQFVDARHGGWHSYREPGTSPAGQAKGHETKLDYHVVGMCMEAIRVAEAAQEV</sequence>
<reference evidence="3" key="1">
    <citation type="submission" date="2019-09" db="EMBL/GenBank/DDBJ databases">
        <title>Characterisation of the sponge microbiome using genome-centric metagenomics.</title>
        <authorList>
            <person name="Engelberts J.P."/>
            <person name="Robbins S.J."/>
            <person name="De Goeij J.M."/>
            <person name="Aranda M."/>
            <person name="Bell S.C."/>
            <person name="Webster N.S."/>
        </authorList>
    </citation>
    <scope>NUCLEOTIDE SEQUENCE</scope>
    <source>
        <strain evidence="3">SB0662_bin_9</strain>
    </source>
</reference>
<dbReference type="GO" id="GO:0005975">
    <property type="term" value="P:carbohydrate metabolic process"/>
    <property type="evidence" value="ECO:0007669"/>
    <property type="project" value="InterPro"/>
</dbReference>
<dbReference type="Pfam" id="PF07221">
    <property type="entry name" value="GlcNAc_2-epim"/>
    <property type="match status" value="1"/>
</dbReference>
<gene>
    <name evidence="3" type="ORF">F4Y08_08900</name>
</gene>
<proteinExistence type="inferred from homology"/>
<name>A0A6B1DVN7_9CHLR</name>
<organism evidence="3">
    <name type="scientific">Caldilineaceae bacterium SB0662_bin_9</name>
    <dbReference type="NCBI Taxonomy" id="2605258"/>
    <lineage>
        <taxon>Bacteria</taxon>
        <taxon>Bacillati</taxon>
        <taxon>Chloroflexota</taxon>
        <taxon>Caldilineae</taxon>
        <taxon>Caldilineales</taxon>
        <taxon>Caldilineaceae</taxon>
    </lineage>
</organism>
<evidence type="ECO:0008006" key="4">
    <source>
        <dbReference type="Google" id="ProtNLM"/>
    </source>
</evidence>
<dbReference type="InterPro" id="IPR008928">
    <property type="entry name" value="6-hairpin_glycosidase_sf"/>
</dbReference>
<evidence type="ECO:0000256" key="1">
    <source>
        <dbReference type="ARBA" id="ARBA00008558"/>
    </source>
</evidence>
<comment type="caution">
    <text evidence="3">The sequence shown here is derived from an EMBL/GenBank/DDBJ whole genome shotgun (WGS) entry which is preliminary data.</text>
</comment>
<evidence type="ECO:0000313" key="3">
    <source>
        <dbReference type="EMBL" id="MYD90434.1"/>
    </source>
</evidence>
<dbReference type="InterPro" id="IPR010819">
    <property type="entry name" value="AGE/CE"/>
</dbReference>